<accession>A0ABV7VTN1</accession>
<reference evidence="2" key="1">
    <citation type="journal article" date="2019" name="Int. J. Syst. Evol. Microbiol.">
        <title>The Global Catalogue of Microorganisms (GCM) 10K type strain sequencing project: providing services to taxonomists for standard genome sequencing and annotation.</title>
        <authorList>
            <consortium name="The Broad Institute Genomics Platform"/>
            <consortium name="The Broad Institute Genome Sequencing Center for Infectious Disease"/>
            <person name="Wu L."/>
            <person name="Ma J."/>
        </authorList>
    </citation>
    <scope>NUCLEOTIDE SEQUENCE [LARGE SCALE GENOMIC DNA]</scope>
    <source>
        <strain evidence="2">KCTC 42424</strain>
    </source>
</reference>
<proteinExistence type="predicted"/>
<comment type="caution">
    <text evidence="1">The sequence shown here is derived from an EMBL/GenBank/DDBJ whole genome shotgun (WGS) entry which is preliminary data.</text>
</comment>
<evidence type="ECO:0000313" key="2">
    <source>
        <dbReference type="Proteomes" id="UP001595722"/>
    </source>
</evidence>
<dbReference type="InterPro" id="IPR021732">
    <property type="entry name" value="DUF3301"/>
</dbReference>
<dbReference type="RefSeq" id="WP_376867009.1">
    <property type="nucleotide sequence ID" value="NZ_JBHRYB010000013.1"/>
</dbReference>
<organism evidence="1 2">
    <name type="scientific">Bacterioplanoides pacificum</name>
    <dbReference type="NCBI Taxonomy" id="1171596"/>
    <lineage>
        <taxon>Bacteria</taxon>
        <taxon>Pseudomonadati</taxon>
        <taxon>Pseudomonadota</taxon>
        <taxon>Gammaproteobacteria</taxon>
        <taxon>Oceanospirillales</taxon>
        <taxon>Oceanospirillaceae</taxon>
        <taxon>Bacterioplanoides</taxon>
    </lineage>
</organism>
<protein>
    <submittedName>
        <fullName evidence="1">DUF3301 domain-containing protein</fullName>
    </submittedName>
</protein>
<sequence length="102" mass="12137">MLAWIFFFSLLVVLYLFWNKQQQARGLASAVVRQHCDRQGLQLLDDTLTLDGYQLKKRRAGWLLMRCYRFEFSSTGDERYQGVVVLAGRRVERLELDTHRMH</sequence>
<dbReference type="Pfam" id="PF11743">
    <property type="entry name" value="DUF3301"/>
    <property type="match status" value="1"/>
</dbReference>
<name>A0ABV7VTN1_9GAMM</name>
<dbReference type="Proteomes" id="UP001595722">
    <property type="component" value="Unassembled WGS sequence"/>
</dbReference>
<keyword evidence="2" id="KW-1185">Reference proteome</keyword>
<evidence type="ECO:0000313" key="1">
    <source>
        <dbReference type="EMBL" id="MFC3680906.1"/>
    </source>
</evidence>
<gene>
    <name evidence="1" type="ORF">ACFOMG_12425</name>
</gene>
<dbReference type="EMBL" id="JBHRYB010000013">
    <property type="protein sequence ID" value="MFC3680906.1"/>
    <property type="molecule type" value="Genomic_DNA"/>
</dbReference>